<accession>A0A0L6VGE1</accession>
<reference evidence="2 3" key="1">
    <citation type="submission" date="2015-08" db="EMBL/GenBank/DDBJ databases">
        <title>Next Generation Sequencing and Analysis of the Genome of Puccinia sorghi L Schw, the Causal Agent of Maize Common Rust.</title>
        <authorList>
            <person name="Rochi L."/>
            <person name="Burguener G."/>
            <person name="Darino M."/>
            <person name="Turjanski A."/>
            <person name="Kreff E."/>
            <person name="Dieguez M.J."/>
            <person name="Sacco F."/>
        </authorList>
    </citation>
    <scope>NUCLEOTIDE SEQUENCE [LARGE SCALE GENOMIC DNA]</scope>
    <source>
        <strain evidence="2 3">RO10H11247</strain>
    </source>
</reference>
<sequence>RRWTNVMVLCNQSSFDWDNETSMVTADPKVLFQCIIWRSVCLPGLLELARSQTDLSHPSVSTAHIKNVTPANKKKKSKSKQPLISLSSSSADEEDSKAKMTSDAATKSVQSTTKRIRESKGSVVTKSIDGLIGAITQASLSLATSISAPNATSLDTAYTRALESLAEMFLDEVEDKLYIQFFFYWRTKE</sequence>
<feature type="compositionally biased region" description="Polar residues" evidence="1">
    <location>
        <begin position="103"/>
        <end position="112"/>
    </location>
</feature>
<dbReference type="EMBL" id="LAVV01006457">
    <property type="protein sequence ID" value="KNZ59818.1"/>
    <property type="molecule type" value="Genomic_DNA"/>
</dbReference>
<evidence type="ECO:0000313" key="2">
    <source>
        <dbReference type="EMBL" id="KNZ59818.1"/>
    </source>
</evidence>
<feature type="non-terminal residue" evidence="2">
    <location>
        <position position="1"/>
    </location>
</feature>
<dbReference type="Proteomes" id="UP000037035">
    <property type="component" value="Unassembled WGS sequence"/>
</dbReference>
<comment type="caution">
    <text evidence="2">The sequence shown here is derived from an EMBL/GenBank/DDBJ whole genome shotgun (WGS) entry which is preliminary data.</text>
</comment>
<evidence type="ECO:0000313" key="3">
    <source>
        <dbReference type="Proteomes" id="UP000037035"/>
    </source>
</evidence>
<evidence type="ECO:0000256" key="1">
    <source>
        <dbReference type="SAM" id="MobiDB-lite"/>
    </source>
</evidence>
<name>A0A0L6VGE1_9BASI</name>
<organism evidence="2 3">
    <name type="scientific">Puccinia sorghi</name>
    <dbReference type="NCBI Taxonomy" id="27349"/>
    <lineage>
        <taxon>Eukaryota</taxon>
        <taxon>Fungi</taxon>
        <taxon>Dikarya</taxon>
        <taxon>Basidiomycota</taxon>
        <taxon>Pucciniomycotina</taxon>
        <taxon>Pucciniomycetes</taxon>
        <taxon>Pucciniales</taxon>
        <taxon>Pucciniaceae</taxon>
        <taxon>Puccinia</taxon>
    </lineage>
</organism>
<gene>
    <name evidence="2" type="ORF">VP01_1658g3</name>
</gene>
<feature type="compositionally biased region" description="Low complexity" evidence="1">
    <location>
        <begin position="80"/>
        <end position="90"/>
    </location>
</feature>
<feature type="region of interest" description="Disordered" evidence="1">
    <location>
        <begin position="66"/>
        <end position="112"/>
    </location>
</feature>
<proteinExistence type="predicted"/>
<dbReference type="AlphaFoldDB" id="A0A0L6VGE1"/>
<dbReference type="VEuPathDB" id="FungiDB:VP01_1658g3"/>
<protein>
    <submittedName>
        <fullName evidence="2">Uncharacterized protein</fullName>
    </submittedName>
</protein>
<keyword evidence="3" id="KW-1185">Reference proteome</keyword>